<evidence type="ECO:0000313" key="1">
    <source>
        <dbReference type="EMBL" id="MBE5034951.1"/>
    </source>
</evidence>
<dbReference type="RefSeq" id="WP_226384622.1">
    <property type="nucleotide sequence ID" value="NZ_JADCKA010000002.1"/>
</dbReference>
<dbReference type="Proteomes" id="UP001516588">
    <property type="component" value="Unassembled WGS sequence"/>
</dbReference>
<proteinExistence type="predicted"/>
<dbReference type="CDD" id="cd03064">
    <property type="entry name" value="TRX_Fd_NuoE"/>
    <property type="match status" value="1"/>
</dbReference>
<dbReference type="PANTHER" id="PTHR43342:SF1">
    <property type="entry name" value="BIFURCATING [FEFE] HYDROGENASE GAMMA SUBUNIT"/>
    <property type="match status" value="1"/>
</dbReference>
<evidence type="ECO:0000313" key="2">
    <source>
        <dbReference type="Proteomes" id="UP001516588"/>
    </source>
</evidence>
<comment type="caution">
    <text evidence="1">The sequence shown here is derived from an EMBL/GenBank/DDBJ whole genome shotgun (WGS) entry which is preliminary data.</text>
</comment>
<dbReference type="InterPro" id="IPR002023">
    <property type="entry name" value="NuoE-like"/>
</dbReference>
<dbReference type="EMBL" id="JADCKA010000002">
    <property type="protein sequence ID" value="MBE5034951.1"/>
    <property type="molecule type" value="Genomic_DNA"/>
</dbReference>
<protein>
    <submittedName>
        <fullName evidence="1">NAD(P)H-dependent oxidoreductase subunit E</fullName>
    </submittedName>
</protein>
<organism evidence="1 2">
    <name type="scientific">Gallibacter intestinalis</name>
    <dbReference type="NCBI Taxonomy" id="2779356"/>
    <lineage>
        <taxon>Bacteria</taxon>
        <taxon>Bacillati</taxon>
        <taxon>Bacillota</taxon>
        <taxon>Clostridia</taxon>
        <taxon>Eubacteriales</taxon>
        <taxon>Eubacteriaceae</taxon>
        <taxon>Gallibacter</taxon>
    </lineage>
</organism>
<dbReference type="PIRSF" id="PIRSF000216">
    <property type="entry name" value="NADH_DH_24kDa"/>
    <property type="match status" value="1"/>
</dbReference>
<keyword evidence="2" id="KW-1185">Reference proteome</keyword>
<reference evidence="1 2" key="1">
    <citation type="submission" date="2020-10" db="EMBL/GenBank/DDBJ databases">
        <title>ChiBAC.</title>
        <authorList>
            <person name="Zenner C."/>
            <person name="Hitch T.C.A."/>
            <person name="Clavel T."/>
        </authorList>
    </citation>
    <scope>NUCLEOTIDE SEQUENCE [LARGE SCALE GENOMIC DNA]</scope>
    <source>
        <strain evidence="1 2">DSM 108706</strain>
    </source>
</reference>
<dbReference type="Pfam" id="PF01257">
    <property type="entry name" value="2Fe-2S_thioredx"/>
    <property type="match status" value="1"/>
</dbReference>
<gene>
    <name evidence="1" type="ORF">INF20_01500</name>
</gene>
<dbReference type="InterPro" id="IPR042128">
    <property type="entry name" value="NuoE_dom"/>
</dbReference>
<accession>A0ABR9QVP5</accession>
<dbReference type="PANTHER" id="PTHR43342">
    <property type="entry name" value="NADH-QUINONE OXIDOREDUCTASE, E SUBUNIT"/>
    <property type="match status" value="1"/>
</dbReference>
<sequence>MDKTNVTQVVADILEEHKGSKLSVIAVLQDVQEALRYLPREAFEVISKETGISMAKLYGVATFYENFSLTPKGKYIIKCCDGTACHVRKSVPIIEAIRNELGLSEDKDTTDDLLFTVETVSCIGACGLAPVITVNDKVHPSMTPEKAVELISELKEAAEKEEEVKAQL</sequence>
<dbReference type="InterPro" id="IPR028431">
    <property type="entry name" value="NADP_DH_HndA-like"/>
</dbReference>
<name>A0ABR9QVP5_9FIRM</name>